<organism evidence="1 2">
    <name type="scientific">Ramazzottius varieornatus</name>
    <name type="common">Water bear</name>
    <name type="synonym">Tardigrade</name>
    <dbReference type="NCBI Taxonomy" id="947166"/>
    <lineage>
        <taxon>Eukaryota</taxon>
        <taxon>Metazoa</taxon>
        <taxon>Ecdysozoa</taxon>
        <taxon>Tardigrada</taxon>
        <taxon>Eutardigrada</taxon>
        <taxon>Parachela</taxon>
        <taxon>Hypsibioidea</taxon>
        <taxon>Ramazzottiidae</taxon>
        <taxon>Ramazzottius</taxon>
    </lineage>
</organism>
<dbReference type="EMBL" id="BDGG01000003">
    <property type="protein sequence ID" value="GAU96763.1"/>
    <property type="molecule type" value="Genomic_DNA"/>
</dbReference>
<dbReference type="AlphaFoldDB" id="A0A1D1VD19"/>
<dbReference type="Proteomes" id="UP000186922">
    <property type="component" value="Unassembled WGS sequence"/>
</dbReference>
<protein>
    <submittedName>
        <fullName evidence="1">Uncharacterized protein</fullName>
    </submittedName>
</protein>
<keyword evidence="2" id="KW-1185">Reference proteome</keyword>
<reference evidence="1 2" key="1">
    <citation type="journal article" date="2016" name="Nat. Commun.">
        <title>Extremotolerant tardigrade genome and improved radiotolerance of human cultured cells by tardigrade-unique protein.</title>
        <authorList>
            <person name="Hashimoto T."/>
            <person name="Horikawa D.D."/>
            <person name="Saito Y."/>
            <person name="Kuwahara H."/>
            <person name="Kozuka-Hata H."/>
            <person name="Shin-I T."/>
            <person name="Minakuchi Y."/>
            <person name="Ohishi K."/>
            <person name="Motoyama A."/>
            <person name="Aizu T."/>
            <person name="Enomoto A."/>
            <person name="Kondo K."/>
            <person name="Tanaka S."/>
            <person name="Hara Y."/>
            <person name="Koshikawa S."/>
            <person name="Sagara H."/>
            <person name="Miura T."/>
            <person name="Yokobori S."/>
            <person name="Miyagawa K."/>
            <person name="Suzuki Y."/>
            <person name="Kubo T."/>
            <person name="Oyama M."/>
            <person name="Kohara Y."/>
            <person name="Fujiyama A."/>
            <person name="Arakawa K."/>
            <person name="Katayama T."/>
            <person name="Toyoda A."/>
            <person name="Kunieda T."/>
        </authorList>
    </citation>
    <scope>NUCLEOTIDE SEQUENCE [LARGE SCALE GENOMIC DNA]</scope>
    <source>
        <strain evidence="1 2">YOKOZUNA-1</strain>
    </source>
</reference>
<gene>
    <name evidence="1" type="primary">RvY_08155-1</name>
    <name evidence="1" type="synonym">RvY_08155.1</name>
    <name evidence="1" type="ORF">RvY_08155</name>
</gene>
<name>A0A1D1VD19_RAMVA</name>
<evidence type="ECO:0000313" key="2">
    <source>
        <dbReference type="Proteomes" id="UP000186922"/>
    </source>
</evidence>
<proteinExistence type="predicted"/>
<dbReference type="OrthoDB" id="10586021at2759"/>
<sequence>MIVTYTVSFDKATISVRQTMPRFDWRSFLPSFRVLWMFPAIARGQYGIGPLWTPPTQTPSPSFTTTTTTTTTTTQNPLLPTTTTTVTTWIPPWQTTTPTGPYHGFGYGYGAQGYLPPQQTFLPVTQNTLQPAQTLPVDRLDTNSLAELFPEFFTTASPTAPPLPGSVNSINGPDRLQNDLAPDERLSLLSNSMADFLSSLSKEQLVAFFRSFFLSKAMGTPILEQRTVELRSSLPSADRQAVEAARSIPAVIGNLEAIEKTGLGRILTDFARKASVVPPNQRTAVFRQYQRTVSDLSLPKGIKYALKQVHL</sequence>
<evidence type="ECO:0000313" key="1">
    <source>
        <dbReference type="EMBL" id="GAU96763.1"/>
    </source>
</evidence>
<accession>A0A1D1VD19</accession>
<comment type="caution">
    <text evidence="1">The sequence shown here is derived from an EMBL/GenBank/DDBJ whole genome shotgun (WGS) entry which is preliminary data.</text>
</comment>